<dbReference type="Gramene" id="Jr08_13560_p1">
    <property type="protein sequence ID" value="cds.Jr08_13560_p1"/>
    <property type="gene ID" value="Jr08_13560"/>
</dbReference>
<gene>
    <name evidence="1" type="ORF">F2P56_018617</name>
</gene>
<evidence type="ECO:0000313" key="1">
    <source>
        <dbReference type="EMBL" id="KAF5462628.1"/>
    </source>
</evidence>
<reference evidence="1" key="2">
    <citation type="submission" date="2020-03" db="EMBL/GenBank/DDBJ databases">
        <title>Walnut 2.0.</title>
        <authorList>
            <person name="Marrano A."/>
            <person name="Britton M."/>
            <person name="Zimin A.V."/>
            <person name="Zaini P.A."/>
            <person name="Workman R."/>
            <person name="Puiu D."/>
            <person name="Bianco L."/>
            <person name="Allen B.J."/>
            <person name="Troggio M."/>
            <person name="Leslie C.A."/>
            <person name="Timp W."/>
            <person name="Dendekar A."/>
            <person name="Salzberg S.L."/>
            <person name="Neale D.B."/>
        </authorList>
    </citation>
    <scope>NUCLEOTIDE SEQUENCE</scope>
    <source>
        <tissue evidence="1">Leaves</tissue>
    </source>
</reference>
<proteinExistence type="predicted"/>
<evidence type="ECO:0000313" key="2">
    <source>
        <dbReference type="Proteomes" id="UP000619265"/>
    </source>
</evidence>
<accession>A0A833UWE0</accession>
<dbReference type="Proteomes" id="UP000619265">
    <property type="component" value="Unassembled WGS sequence"/>
</dbReference>
<feature type="non-terminal residue" evidence="1">
    <location>
        <position position="106"/>
    </location>
</feature>
<protein>
    <submittedName>
        <fullName evidence="1">Uncharacterized protein</fullName>
    </submittedName>
</protein>
<sequence>MLPLSLNLTLQSHSPHLVCLKIMSSHSNLFHLSPAISCILPRSCLSFKCVWSLGAKDHKRPNSPLRCCPISKPGTGQDGFQHEDLPVIKWREVVEGHTDREADDVK</sequence>
<organism evidence="1 2">
    <name type="scientific">Juglans regia</name>
    <name type="common">English walnut</name>
    <dbReference type="NCBI Taxonomy" id="51240"/>
    <lineage>
        <taxon>Eukaryota</taxon>
        <taxon>Viridiplantae</taxon>
        <taxon>Streptophyta</taxon>
        <taxon>Embryophyta</taxon>
        <taxon>Tracheophyta</taxon>
        <taxon>Spermatophyta</taxon>
        <taxon>Magnoliopsida</taxon>
        <taxon>eudicotyledons</taxon>
        <taxon>Gunneridae</taxon>
        <taxon>Pentapetalae</taxon>
        <taxon>rosids</taxon>
        <taxon>fabids</taxon>
        <taxon>Fagales</taxon>
        <taxon>Juglandaceae</taxon>
        <taxon>Juglans</taxon>
    </lineage>
</organism>
<name>A0A833UWE0_JUGRE</name>
<dbReference type="EMBL" id="LIHL02000008">
    <property type="protein sequence ID" value="KAF5462628.1"/>
    <property type="molecule type" value="Genomic_DNA"/>
</dbReference>
<comment type="caution">
    <text evidence="1">The sequence shown here is derived from an EMBL/GenBank/DDBJ whole genome shotgun (WGS) entry which is preliminary data.</text>
</comment>
<reference evidence="1" key="1">
    <citation type="submission" date="2015-10" db="EMBL/GenBank/DDBJ databases">
        <authorList>
            <person name="Martinez-Garcia P.J."/>
            <person name="Crepeau M.W."/>
            <person name="Puiu D."/>
            <person name="Gonzalez-Ibeas D."/>
            <person name="Whalen J."/>
            <person name="Stevens K."/>
            <person name="Paul R."/>
            <person name="Butterfield T."/>
            <person name="Britton M."/>
            <person name="Reagan R."/>
            <person name="Chakraborty S."/>
            <person name="Walawage S.L."/>
            <person name="Vasquez-Gross H.A."/>
            <person name="Cardeno C."/>
            <person name="Famula R."/>
            <person name="Pratt K."/>
            <person name="Kuruganti S."/>
            <person name="Aradhya M.K."/>
            <person name="Leslie C.A."/>
            <person name="Dandekar A.M."/>
            <person name="Salzberg S.L."/>
            <person name="Wegrzyn J.L."/>
            <person name="Langley C.H."/>
            <person name="Neale D.B."/>
        </authorList>
    </citation>
    <scope>NUCLEOTIDE SEQUENCE</scope>
    <source>
        <tissue evidence="1">Leaves</tissue>
    </source>
</reference>
<dbReference type="AlphaFoldDB" id="A0A833UWE0"/>